<dbReference type="RefSeq" id="WP_317136564.1">
    <property type="nucleotide sequence ID" value="NZ_CP043875.1"/>
</dbReference>
<dbReference type="KEGG" id="mefw:F1737_10685"/>
<keyword evidence="2 3" id="KW-0802">TPR repeat</keyword>
<keyword evidence="4" id="KW-0472">Membrane</keyword>
<protein>
    <submittedName>
        <fullName evidence="5">Tetratricopeptide repeat protein</fullName>
    </submittedName>
</protein>
<evidence type="ECO:0000256" key="4">
    <source>
        <dbReference type="SAM" id="Phobius"/>
    </source>
</evidence>
<dbReference type="Gene3D" id="1.25.40.10">
    <property type="entry name" value="Tetratricopeptide repeat domain"/>
    <property type="match status" value="1"/>
</dbReference>
<organism evidence="5 6">
    <name type="scientific">Methanochimaera problematica</name>
    <dbReference type="NCBI Taxonomy" id="2609417"/>
    <lineage>
        <taxon>Archaea</taxon>
        <taxon>Methanobacteriati</taxon>
        <taxon>Methanobacteriota</taxon>
        <taxon>Stenosarchaea group</taxon>
        <taxon>Methanomicrobia</taxon>
        <taxon>Methanomicrobiales</taxon>
        <taxon>Methanomicrobiaceae</taxon>
        <taxon>Methanochimaera</taxon>
    </lineage>
</organism>
<keyword evidence="1" id="KW-0677">Repeat</keyword>
<gene>
    <name evidence="5" type="ORF">F1737_10685</name>
</gene>
<dbReference type="InterPro" id="IPR019734">
    <property type="entry name" value="TPR_rpt"/>
</dbReference>
<accession>A0AA97FFK6</accession>
<dbReference type="EMBL" id="CP043875">
    <property type="protein sequence ID" value="WOF17108.1"/>
    <property type="molecule type" value="Genomic_DNA"/>
</dbReference>
<feature type="transmembrane region" description="Helical" evidence="4">
    <location>
        <begin position="6"/>
        <end position="24"/>
    </location>
</feature>
<dbReference type="Pfam" id="PF13414">
    <property type="entry name" value="TPR_11"/>
    <property type="match status" value="1"/>
</dbReference>
<dbReference type="PROSITE" id="PS50005">
    <property type="entry name" value="TPR"/>
    <property type="match status" value="1"/>
</dbReference>
<evidence type="ECO:0000256" key="1">
    <source>
        <dbReference type="ARBA" id="ARBA00022737"/>
    </source>
</evidence>
<feature type="repeat" description="TPR" evidence="3">
    <location>
        <begin position="143"/>
        <end position="176"/>
    </location>
</feature>
<dbReference type="SUPFAM" id="SSF48439">
    <property type="entry name" value="Protein prenylyltransferase"/>
    <property type="match status" value="1"/>
</dbReference>
<dbReference type="AlphaFoldDB" id="A0AA97FFK6"/>
<evidence type="ECO:0000313" key="5">
    <source>
        <dbReference type="EMBL" id="WOF17108.1"/>
    </source>
</evidence>
<proteinExistence type="predicted"/>
<dbReference type="GeneID" id="85230640"/>
<name>A0AA97FFK6_9EURY</name>
<dbReference type="InterPro" id="IPR011990">
    <property type="entry name" value="TPR-like_helical_dom_sf"/>
</dbReference>
<dbReference type="Proteomes" id="UP001301797">
    <property type="component" value="Chromosome"/>
</dbReference>
<evidence type="ECO:0000313" key="6">
    <source>
        <dbReference type="Proteomes" id="UP001301797"/>
    </source>
</evidence>
<keyword evidence="4" id="KW-1133">Transmembrane helix</keyword>
<evidence type="ECO:0000256" key="2">
    <source>
        <dbReference type="ARBA" id="ARBA00022803"/>
    </source>
</evidence>
<dbReference type="PANTHER" id="PTHR44943:SF8">
    <property type="entry name" value="TPR REPEAT-CONTAINING PROTEIN MJ0263"/>
    <property type="match status" value="1"/>
</dbReference>
<keyword evidence="4" id="KW-0812">Transmembrane</keyword>
<reference evidence="5 6" key="1">
    <citation type="submission" date="2019-09" db="EMBL/GenBank/DDBJ databases">
        <title>The complete genome of Methanoplanus sp. FWC-SCC4.</title>
        <authorList>
            <person name="Chen S.-C."/>
            <person name="Zhou Y.-Z."/>
            <person name="Lai M.-C."/>
        </authorList>
    </citation>
    <scope>NUCLEOTIDE SEQUENCE [LARGE SCALE GENOMIC DNA]</scope>
    <source>
        <strain evidence="5 6">FWC-SCC4</strain>
    </source>
</reference>
<dbReference type="InterPro" id="IPR051685">
    <property type="entry name" value="Ycf3/AcsC/BcsC/TPR_MFPF"/>
</dbReference>
<dbReference type="PANTHER" id="PTHR44943">
    <property type="entry name" value="CELLULOSE SYNTHASE OPERON PROTEIN C"/>
    <property type="match status" value="1"/>
</dbReference>
<keyword evidence="6" id="KW-1185">Reference proteome</keyword>
<sequence length="267" mass="30033">MKIKTLIYIVLILIILSIAVPSLISSNPDLKKSTALSIADFGLENKKYEWSLSACDWMLEDSPYDSEILKRKVAVLTILEDYEGALENQRIIQELSPLDMTKEDWHNLAVLNARTNNTKDSVDSYEQVLKSCELMLKTSPDDSSAIMEKADVLIKLQRYDEAIEAYNVVINEEPSNAGAWIGLGDAYLFKSMYLQGQLKDMYKELGRAPSGEKTGYDMSSFESHRKAVESYNKAVEIDPLSYPMVAAKIMGGFEKTVSGYQDILKNL</sequence>
<evidence type="ECO:0000256" key="3">
    <source>
        <dbReference type="PROSITE-ProRule" id="PRU00339"/>
    </source>
</evidence>